<keyword evidence="1" id="KW-0732">Signal</keyword>
<keyword evidence="3" id="KW-1185">Reference proteome</keyword>
<dbReference type="EMBL" id="AQRA01000002">
    <property type="protein sequence ID" value="EZH75101.1"/>
    <property type="molecule type" value="Genomic_DNA"/>
</dbReference>
<accession>A0A023BYG6</accession>
<proteinExistence type="predicted"/>
<feature type="signal peptide" evidence="1">
    <location>
        <begin position="1"/>
        <end position="23"/>
    </location>
</feature>
<dbReference type="InterPro" id="IPR013783">
    <property type="entry name" value="Ig-like_fold"/>
</dbReference>
<dbReference type="Proteomes" id="UP000023541">
    <property type="component" value="Unassembled WGS sequence"/>
</dbReference>
<dbReference type="STRING" id="1317122.ATO12_10265"/>
<organism evidence="2 3">
    <name type="scientific">Aquimarina atlantica</name>
    <dbReference type="NCBI Taxonomy" id="1317122"/>
    <lineage>
        <taxon>Bacteria</taxon>
        <taxon>Pseudomonadati</taxon>
        <taxon>Bacteroidota</taxon>
        <taxon>Flavobacteriia</taxon>
        <taxon>Flavobacteriales</taxon>
        <taxon>Flavobacteriaceae</taxon>
        <taxon>Aquimarina</taxon>
    </lineage>
</organism>
<gene>
    <name evidence="2" type="ORF">ATO12_10265</name>
</gene>
<evidence type="ECO:0000256" key="1">
    <source>
        <dbReference type="SAM" id="SignalP"/>
    </source>
</evidence>
<dbReference type="PROSITE" id="PS51257">
    <property type="entry name" value="PROKAR_LIPOPROTEIN"/>
    <property type="match status" value="1"/>
</dbReference>
<dbReference type="OrthoDB" id="1163392at2"/>
<dbReference type="Gene3D" id="2.60.40.10">
    <property type="entry name" value="Immunoglobulins"/>
    <property type="match status" value="1"/>
</dbReference>
<evidence type="ECO:0000313" key="3">
    <source>
        <dbReference type="Proteomes" id="UP000023541"/>
    </source>
</evidence>
<dbReference type="RefSeq" id="WP_034240256.1">
    <property type="nucleotide sequence ID" value="NZ_AQRA01000002.1"/>
</dbReference>
<comment type="caution">
    <text evidence="2">The sequence shown here is derived from an EMBL/GenBank/DDBJ whole genome shotgun (WGS) entry which is preliminary data.</text>
</comment>
<dbReference type="AlphaFoldDB" id="A0A023BYG6"/>
<evidence type="ECO:0000313" key="2">
    <source>
        <dbReference type="EMBL" id="EZH75101.1"/>
    </source>
</evidence>
<sequence>MKRKIINISIAILLIFIIGACSNDDDNVLTITGISVVYNETKIENTFFEEGATLPPTVDWDGEKGTFSSSSEVVTRGDVKIDKDTGVISWERSIPLGEVEIDIKAANSSHTTMVKVVINTVFKEGVFFGGFNDDTSDEPDYSNIDFEFYIQFFENGTLSLSKPDDPGFSGTGTWQSDGPNLSIRYETTESAPDELIMVGFITNGTRSSLKGVWGRGLDSDGNVQIPRGVFSFFVT</sequence>
<feature type="chain" id="PRO_5001517674" description="BIG2 domain-containing protein" evidence="1">
    <location>
        <begin position="24"/>
        <end position="235"/>
    </location>
</feature>
<name>A0A023BYG6_9FLAO</name>
<dbReference type="eggNOG" id="ENOG502ZHU9">
    <property type="taxonomic scope" value="Bacteria"/>
</dbReference>
<protein>
    <recommendedName>
        <fullName evidence="4">BIG2 domain-containing protein</fullName>
    </recommendedName>
</protein>
<reference evidence="2 3" key="1">
    <citation type="submission" date="2014-04" db="EMBL/GenBank/DDBJ databases">
        <title>Aquimarina sp. 22II-S11-z7 Genome Sequencing.</title>
        <authorList>
            <person name="Lai Q."/>
        </authorList>
    </citation>
    <scope>NUCLEOTIDE SEQUENCE [LARGE SCALE GENOMIC DNA]</scope>
    <source>
        <strain evidence="2 3">22II-S11-z7</strain>
    </source>
</reference>
<evidence type="ECO:0008006" key="4">
    <source>
        <dbReference type="Google" id="ProtNLM"/>
    </source>
</evidence>